<evidence type="ECO:0000313" key="4">
    <source>
        <dbReference type="Proteomes" id="UP000390763"/>
    </source>
</evidence>
<reference evidence="4" key="1">
    <citation type="submission" date="2019-09" db="EMBL/GenBank/DDBJ databases">
        <title>Distinct polysaccharide growth profiles of human intestinal Prevotella copri isolates.</title>
        <authorList>
            <person name="Fehlner-Peach H."/>
            <person name="Magnabosco C."/>
            <person name="Raghavan V."/>
            <person name="Scher J.U."/>
            <person name="Tett A."/>
            <person name="Cox L.M."/>
            <person name="Gottsegen C."/>
            <person name="Watters A."/>
            <person name="Wiltshire- Gordon J.D."/>
            <person name="Segata N."/>
            <person name="Bonneau R."/>
            <person name="Littman D.R."/>
        </authorList>
    </citation>
    <scope>NUCLEOTIDE SEQUENCE [LARGE SCALE GENOMIC DNA]</scope>
    <source>
        <strain evidence="4">iAK279</strain>
    </source>
</reference>
<feature type="transmembrane region" description="Helical" evidence="2">
    <location>
        <begin position="125"/>
        <end position="148"/>
    </location>
</feature>
<gene>
    <name evidence="3" type="ORF">F7D62_04040</name>
</gene>
<dbReference type="RefSeq" id="WP_153087807.1">
    <property type="nucleotide sequence ID" value="NZ_JAHRGK010000035.1"/>
</dbReference>
<keyword evidence="2" id="KW-0472">Membrane</keyword>
<sequence length="268" mass="30716">MAENIDKAKENSLQTANCEKDNCAHYIDKQYTKFYKSKFLLILAGFSFAVVALFIFVTYSYNKSQGDIVNNYREYKHEIDSIHRTVQKDSTFSLKQQGILDRMEYQQNSIQHQLEMQSVKLSSDFTLLSLWAGVLMLVFLIFSIYSVFKTDELMKQSRADIDKIEENSDKANQLLVSVQKKVDDALKEINKAAKTESDELKKNTAETIGQIKEEVGKAIAEKSSEFNDKCNDYLSQLEKIKDAFSVIQKLFSKNVDENPDSGDGQETR</sequence>
<keyword evidence="2" id="KW-0812">Transmembrane</keyword>
<evidence type="ECO:0000313" key="3">
    <source>
        <dbReference type="EMBL" id="MQO03294.1"/>
    </source>
</evidence>
<keyword evidence="1" id="KW-0175">Coiled coil</keyword>
<keyword evidence="2" id="KW-1133">Transmembrane helix</keyword>
<dbReference type="AlphaFoldDB" id="A0AB35ZGF5"/>
<feature type="transmembrane region" description="Helical" evidence="2">
    <location>
        <begin position="39"/>
        <end position="61"/>
    </location>
</feature>
<proteinExistence type="predicted"/>
<accession>A0AB35ZGF5</accession>
<protein>
    <submittedName>
        <fullName evidence="3">Uncharacterized protein</fullName>
    </submittedName>
</protein>
<feature type="coiled-coil region" evidence="1">
    <location>
        <begin position="154"/>
        <end position="206"/>
    </location>
</feature>
<comment type="caution">
    <text evidence="3">The sequence shown here is derived from an EMBL/GenBank/DDBJ whole genome shotgun (WGS) entry which is preliminary data.</text>
</comment>
<evidence type="ECO:0000256" key="1">
    <source>
        <dbReference type="SAM" id="Coils"/>
    </source>
</evidence>
<dbReference type="Proteomes" id="UP000390763">
    <property type="component" value="Unassembled WGS sequence"/>
</dbReference>
<dbReference type="EMBL" id="VZBT01000038">
    <property type="protein sequence ID" value="MQO03294.1"/>
    <property type="molecule type" value="Genomic_DNA"/>
</dbReference>
<name>A0AB35ZGF5_9BACT</name>
<evidence type="ECO:0000256" key="2">
    <source>
        <dbReference type="SAM" id="Phobius"/>
    </source>
</evidence>
<organism evidence="3 4">
    <name type="scientific">Segatella copri</name>
    <dbReference type="NCBI Taxonomy" id="165179"/>
    <lineage>
        <taxon>Bacteria</taxon>
        <taxon>Pseudomonadati</taxon>
        <taxon>Bacteroidota</taxon>
        <taxon>Bacteroidia</taxon>
        <taxon>Bacteroidales</taxon>
        <taxon>Prevotellaceae</taxon>
        <taxon>Segatella</taxon>
    </lineage>
</organism>